<feature type="chain" id="PRO_5043530281" evidence="1">
    <location>
        <begin position="20"/>
        <end position="132"/>
    </location>
</feature>
<name>A0AAV9VP33_9PEZI</name>
<proteinExistence type="predicted"/>
<keyword evidence="1" id="KW-0732">Signal</keyword>
<dbReference type="Proteomes" id="UP001373714">
    <property type="component" value="Unassembled WGS sequence"/>
</dbReference>
<dbReference type="AlphaFoldDB" id="A0AAV9VP33"/>
<reference evidence="2 3" key="1">
    <citation type="submission" date="2019-10" db="EMBL/GenBank/DDBJ databases">
        <authorList>
            <person name="Palmer J.M."/>
        </authorList>
    </citation>
    <scope>NUCLEOTIDE SEQUENCE [LARGE SCALE GENOMIC DNA]</scope>
    <source>
        <strain evidence="2 3">TWF730</strain>
    </source>
</reference>
<evidence type="ECO:0000313" key="2">
    <source>
        <dbReference type="EMBL" id="KAK6363135.1"/>
    </source>
</evidence>
<keyword evidence="3" id="KW-1185">Reference proteome</keyword>
<comment type="caution">
    <text evidence="2">The sequence shown here is derived from an EMBL/GenBank/DDBJ whole genome shotgun (WGS) entry which is preliminary data.</text>
</comment>
<evidence type="ECO:0000313" key="3">
    <source>
        <dbReference type="Proteomes" id="UP001373714"/>
    </source>
</evidence>
<dbReference type="EMBL" id="JAVHNS010000001">
    <property type="protein sequence ID" value="KAK6363135.1"/>
    <property type="molecule type" value="Genomic_DNA"/>
</dbReference>
<gene>
    <name evidence="2" type="ORF">TWF730_000584</name>
</gene>
<protein>
    <submittedName>
        <fullName evidence="2">Uncharacterized protein</fullName>
    </submittedName>
</protein>
<sequence length="132" mass="13790">MKLSILALGALALFGTASANVPCNTNCMKMKCFQAWCQQKGYVVYKTMTVTKEVGGASGAAQPTMTKTCTRTVTSSAGGDKDAGGKGGEVKTVTITAAVEDDEPETVTKISTKTCTKTVTKTVTAEREDDGY</sequence>
<feature type="signal peptide" evidence="1">
    <location>
        <begin position="1"/>
        <end position="19"/>
    </location>
</feature>
<accession>A0AAV9VP33</accession>
<evidence type="ECO:0000256" key="1">
    <source>
        <dbReference type="SAM" id="SignalP"/>
    </source>
</evidence>
<organism evidence="2 3">
    <name type="scientific">Orbilia blumenaviensis</name>
    <dbReference type="NCBI Taxonomy" id="1796055"/>
    <lineage>
        <taxon>Eukaryota</taxon>
        <taxon>Fungi</taxon>
        <taxon>Dikarya</taxon>
        <taxon>Ascomycota</taxon>
        <taxon>Pezizomycotina</taxon>
        <taxon>Orbiliomycetes</taxon>
        <taxon>Orbiliales</taxon>
        <taxon>Orbiliaceae</taxon>
        <taxon>Orbilia</taxon>
    </lineage>
</organism>